<dbReference type="Gene3D" id="3.40.50.300">
    <property type="entry name" value="P-loop containing nucleotide triphosphate hydrolases"/>
    <property type="match status" value="1"/>
</dbReference>
<keyword evidence="6" id="KW-1185">Reference proteome</keyword>
<dbReference type="InterPro" id="IPR055414">
    <property type="entry name" value="LRR_R13L4/SHOC2-like"/>
</dbReference>
<name>A0AAW1YJM9_RUBAR</name>
<sequence>MADLVAGAAIGLPFTALYEVIKEVVVKTTMFKPLLEDLEKKMDSLKPLIDEIDKYNKVLDRKEKELRYFKMQMENGASLIPKCSKVRWWHICKKYKYTNQLVGLESSLQSLYNILNVQAARDVKETLVEVKDIRADVHRIAENFGVHHQKTDPFHGWGAVPVGAPFTVGVDEPLRELKIKLLKDEKVSMLVLTALGGCGKTNLAIKFCEDYEVKDKFKDNIFFVTVSKKSDGLVVQELYQCMGSQIPTLQSKVDVDKWLQKFLIGVGKNPVLFVLDDVWPGSESLLQTFDDFRLPNSKILVTSRFKFPRFGTQYCLEALNVEDAMTLFRHSASLGDQSSYVSEDIIRKIVEHFKESPHAITVVGRSLCGKSAESWLKRASALKGASILNSEAALIDGLQSSLDALNEEDPILKECFLDLGSFPQDRRIPAAALIDMWAELYKLEDFESIANLHELATRSLANLLITRKEKMEADGYYSEHFITQHNLLRQLAIYQPNLDPNNRRRIIEKWGDNLPKRLTEQKHQPIKARLLSIYSDGVFSTNLHNIELSEIEVLVLNFNTQNYGLPEFVVTMDKLKVLIVTNHGFLPAELCNIQLLGSLSNLKRVRLERISISSITKNLVQLKSLKKISLFMCNIGHAFSNCSLQISDALPYLEEMNIDYCNDLVELPAALCALVNLKKLSITNSHKLSALPEEIGKLVNLEVLRLRSCTDLAMLPGSSTNLKKLNFLDIADCFSIKELPEDFGGMSSLKKINMRQCSRLRELPLSVWDLEQLEEVVCDEDTGDLWEPFLPHLKNLRMKLVKENFNLDWLQKLH</sequence>
<protein>
    <recommendedName>
        <fullName evidence="4">RPW8 domain-containing protein</fullName>
    </recommendedName>
</protein>
<dbReference type="PANTHER" id="PTHR36766">
    <property type="entry name" value="PLANT BROAD-SPECTRUM MILDEW RESISTANCE PROTEIN RPW8"/>
    <property type="match status" value="1"/>
</dbReference>
<dbReference type="Pfam" id="PF00931">
    <property type="entry name" value="NB-ARC"/>
    <property type="match status" value="1"/>
</dbReference>
<dbReference type="EMBL" id="JBEDUW010000001">
    <property type="protein sequence ID" value="KAK9948812.1"/>
    <property type="molecule type" value="Genomic_DNA"/>
</dbReference>
<dbReference type="Proteomes" id="UP001457282">
    <property type="component" value="Unassembled WGS sequence"/>
</dbReference>
<dbReference type="InterPro" id="IPR008808">
    <property type="entry name" value="Powdery_mildew-R_dom"/>
</dbReference>
<evidence type="ECO:0000256" key="3">
    <source>
        <dbReference type="ARBA" id="ARBA00022821"/>
    </source>
</evidence>
<dbReference type="InterPro" id="IPR036388">
    <property type="entry name" value="WH-like_DNA-bd_sf"/>
</dbReference>
<gene>
    <name evidence="5" type="ORF">M0R45_004374</name>
</gene>
<dbReference type="SUPFAM" id="SSF52540">
    <property type="entry name" value="P-loop containing nucleoside triphosphate hydrolases"/>
    <property type="match status" value="1"/>
</dbReference>
<dbReference type="SUPFAM" id="SSF52058">
    <property type="entry name" value="L domain-like"/>
    <property type="match status" value="1"/>
</dbReference>
<proteinExistence type="inferred from homology"/>
<dbReference type="Gene3D" id="3.80.10.10">
    <property type="entry name" value="Ribonuclease Inhibitor"/>
    <property type="match status" value="1"/>
</dbReference>
<accession>A0AAW1YJM9</accession>
<evidence type="ECO:0000313" key="6">
    <source>
        <dbReference type="Proteomes" id="UP001457282"/>
    </source>
</evidence>
<keyword evidence="3" id="KW-0611">Plant defense</keyword>
<evidence type="ECO:0000256" key="1">
    <source>
        <dbReference type="ARBA" id="ARBA00008894"/>
    </source>
</evidence>
<comment type="caution">
    <text evidence="5">The sequence shown here is derived from an EMBL/GenBank/DDBJ whole genome shotgun (WGS) entry which is preliminary data.</text>
</comment>
<dbReference type="GO" id="GO:0006952">
    <property type="term" value="P:defense response"/>
    <property type="evidence" value="ECO:0007669"/>
    <property type="project" value="UniProtKB-KW"/>
</dbReference>
<dbReference type="AlphaFoldDB" id="A0AAW1YJM9"/>
<dbReference type="InterPro" id="IPR002182">
    <property type="entry name" value="NB-ARC"/>
</dbReference>
<evidence type="ECO:0000256" key="2">
    <source>
        <dbReference type="ARBA" id="ARBA00022737"/>
    </source>
</evidence>
<keyword evidence="2" id="KW-0677">Repeat</keyword>
<organism evidence="5 6">
    <name type="scientific">Rubus argutus</name>
    <name type="common">Southern blackberry</name>
    <dbReference type="NCBI Taxonomy" id="59490"/>
    <lineage>
        <taxon>Eukaryota</taxon>
        <taxon>Viridiplantae</taxon>
        <taxon>Streptophyta</taxon>
        <taxon>Embryophyta</taxon>
        <taxon>Tracheophyta</taxon>
        <taxon>Spermatophyta</taxon>
        <taxon>Magnoliopsida</taxon>
        <taxon>eudicotyledons</taxon>
        <taxon>Gunneridae</taxon>
        <taxon>Pentapetalae</taxon>
        <taxon>rosids</taxon>
        <taxon>fabids</taxon>
        <taxon>Rosales</taxon>
        <taxon>Rosaceae</taxon>
        <taxon>Rosoideae</taxon>
        <taxon>Rosoideae incertae sedis</taxon>
        <taxon>Rubus</taxon>
    </lineage>
</organism>
<reference evidence="5 6" key="1">
    <citation type="journal article" date="2023" name="G3 (Bethesda)">
        <title>A chromosome-length genome assembly and annotation of blackberry (Rubus argutus, cv. 'Hillquist').</title>
        <authorList>
            <person name="Bruna T."/>
            <person name="Aryal R."/>
            <person name="Dudchenko O."/>
            <person name="Sargent D.J."/>
            <person name="Mead D."/>
            <person name="Buti M."/>
            <person name="Cavallini A."/>
            <person name="Hytonen T."/>
            <person name="Andres J."/>
            <person name="Pham M."/>
            <person name="Weisz D."/>
            <person name="Mascagni F."/>
            <person name="Usai G."/>
            <person name="Natali L."/>
            <person name="Bassil N."/>
            <person name="Fernandez G.E."/>
            <person name="Lomsadze A."/>
            <person name="Armour M."/>
            <person name="Olukolu B."/>
            <person name="Poorten T."/>
            <person name="Britton C."/>
            <person name="Davik J."/>
            <person name="Ashrafi H."/>
            <person name="Aiden E.L."/>
            <person name="Borodovsky M."/>
            <person name="Worthington M."/>
        </authorList>
    </citation>
    <scope>NUCLEOTIDE SEQUENCE [LARGE SCALE GENOMIC DNA]</scope>
    <source>
        <strain evidence="5">PI 553951</strain>
    </source>
</reference>
<dbReference type="InterPro" id="IPR032675">
    <property type="entry name" value="LRR_dom_sf"/>
</dbReference>
<comment type="similarity">
    <text evidence="1">Belongs to the disease resistance NB-LRR family.</text>
</comment>
<feature type="domain" description="RPW8" evidence="4">
    <location>
        <begin position="1"/>
        <end position="150"/>
    </location>
</feature>
<dbReference type="PRINTS" id="PR00364">
    <property type="entry name" value="DISEASERSIST"/>
</dbReference>
<dbReference type="Pfam" id="PF23598">
    <property type="entry name" value="LRR_14"/>
    <property type="match status" value="1"/>
</dbReference>
<dbReference type="Gene3D" id="1.10.10.10">
    <property type="entry name" value="Winged helix-like DNA-binding domain superfamily/Winged helix DNA-binding domain"/>
    <property type="match status" value="1"/>
</dbReference>
<dbReference type="GO" id="GO:0043531">
    <property type="term" value="F:ADP binding"/>
    <property type="evidence" value="ECO:0007669"/>
    <property type="project" value="InterPro"/>
</dbReference>
<dbReference type="InterPro" id="IPR027417">
    <property type="entry name" value="P-loop_NTPase"/>
</dbReference>
<evidence type="ECO:0000313" key="5">
    <source>
        <dbReference type="EMBL" id="KAK9948812.1"/>
    </source>
</evidence>
<dbReference type="PANTHER" id="PTHR36766:SF3">
    <property type="entry name" value="RPW8 DOMAIN-CONTAINING PROTEIN"/>
    <property type="match status" value="1"/>
</dbReference>
<dbReference type="Pfam" id="PF05659">
    <property type="entry name" value="RPW8"/>
    <property type="match status" value="1"/>
</dbReference>
<evidence type="ECO:0000259" key="4">
    <source>
        <dbReference type="PROSITE" id="PS51153"/>
    </source>
</evidence>
<dbReference type="PROSITE" id="PS51153">
    <property type="entry name" value="RPW8"/>
    <property type="match status" value="1"/>
</dbReference>